<name>A0A255ELT0_9ACTN</name>
<dbReference type="GO" id="GO:0004475">
    <property type="term" value="F:mannose-1-phosphate guanylyltransferase (GTP) activity"/>
    <property type="evidence" value="ECO:0007669"/>
    <property type="project" value="InterPro"/>
</dbReference>
<dbReference type="InterPro" id="IPR054566">
    <property type="entry name" value="ManC/GMP-like_b-helix"/>
</dbReference>
<dbReference type="Pfam" id="PF00483">
    <property type="entry name" value="NTP_transferase"/>
    <property type="match status" value="1"/>
</dbReference>
<comment type="caution">
    <text evidence="3">The sequence shown here is derived from an EMBL/GenBank/DDBJ whole genome shotgun (WGS) entry which is preliminary data.</text>
</comment>
<keyword evidence="4" id="KW-1185">Reference proteome</keyword>
<organism evidence="3 4">
    <name type="scientific">Parenemella sanctibonifatiensis</name>
    <dbReference type="NCBI Taxonomy" id="2016505"/>
    <lineage>
        <taxon>Bacteria</taxon>
        <taxon>Bacillati</taxon>
        <taxon>Actinomycetota</taxon>
        <taxon>Actinomycetes</taxon>
        <taxon>Propionibacteriales</taxon>
        <taxon>Propionibacteriaceae</taxon>
        <taxon>Parenemella</taxon>
    </lineage>
</organism>
<dbReference type="PANTHER" id="PTHR46390">
    <property type="entry name" value="MANNOSE-1-PHOSPHATE GUANYLYLTRANSFERASE"/>
    <property type="match status" value="1"/>
</dbReference>
<keyword evidence="3" id="KW-0808">Transferase</keyword>
<dbReference type="RefSeq" id="WP_094452163.1">
    <property type="nucleotide sequence ID" value="NZ_NMVJ01000001.1"/>
</dbReference>
<dbReference type="SUPFAM" id="SSF159283">
    <property type="entry name" value="Guanosine diphospho-D-mannose pyrophosphorylase/mannose-6-phosphate isomerase linker domain"/>
    <property type="match status" value="1"/>
</dbReference>
<dbReference type="GO" id="GO:0009298">
    <property type="term" value="P:GDP-mannose biosynthetic process"/>
    <property type="evidence" value="ECO:0007669"/>
    <property type="project" value="TreeGrafter"/>
</dbReference>
<gene>
    <name evidence="3" type="ORF">CGZ91_01275</name>
</gene>
<dbReference type="InterPro" id="IPR029044">
    <property type="entry name" value="Nucleotide-diphossugar_trans"/>
</dbReference>
<sequence>MRYVVIMAGGSGKRLWPLSRRDTPKQLLRLFEDKSLMRLAYERVQGLVPDDQIYVCIGADYADVVAEELPELPAANLLGEPEGRDTLNAVAWPTAVIHRRDPDATIAVLTADQLIEPVDAFRDALGRGFDAAESDEQALVTFGVLPTRAHTGYGYLHRGEPVGAGEAVVRVKEFREKPDLATAEEYLASGEFWWNAGMFVWRAATLLHQVEQLQPDVAAGVREIAEHPERLEAVYPGLTKISIDYAVMEPASRGRTDAHVVAVRLPISWHDVGGYATLLEQLPADANGNVSEGITTLTGAHGSLAINRQDGHLVALVGVNDLAVVHTDEVTMVVPVSDAERVKELLTDVAEQHGDAYL</sequence>
<dbReference type="Gene3D" id="3.90.550.10">
    <property type="entry name" value="Spore Coat Polysaccharide Biosynthesis Protein SpsA, Chain A"/>
    <property type="match status" value="1"/>
</dbReference>
<evidence type="ECO:0000313" key="4">
    <source>
        <dbReference type="Proteomes" id="UP000216300"/>
    </source>
</evidence>
<reference evidence="3 4" key="1">
    <citation type="submission" date="2017-07" db="EMBL/GenBank/DDBJ databases">
        <title>Draft whole genome sequences of clinical Proprionibacteriaceae strains.</title>
        <authorList>
            <person name="Bernier A.-M."/>
            <person name="Bernard K."/>
            <person name="Domingo M.-C."/>
        </authorList>
    </citation>
    <scope>NUCLEOTIDE SEQUENCE [LARGE SCALE GENOMIC DNA]</scope>
    <source>
        <strain evidence="3 4">NML 150081</strain>
    </source>
</reference>
<feature type="domain" description="MannoseP isomerase/GMP-like beta-helix" evidence="2">
    <location>
        <begin position="308"/>
        <end position="346"/>
    </location>
</feature>
<dbReference type="Pfam" id="PF22640">
    <property type="entry name" value="ManC_GMP_beta-helix"/>
    <property type="match status" value="1"/>
</dbReference>
<feature type="domain" description="Nucleotidyl transferase" evidence="1">
    <location>
        <begin position="4"/>
        <end position="284"/>
    </location>
</feature>
<dbReference type="AlphaFoldDB" id="A0A255ELT0"/>
<dbReference type="Proteomes" id="UP000216300">
    <property type="component" value="Unassembled WGS sequence"/>
</dbReference>
<keyword evidence="3" id="KW-0548">Nucleotidyltransferase</keyword>
<evidence type="ECO:0000259" key="2">
    <source>
        <dbReference type="Pfam" id="PF22640"/>
    </source>
</evidence>
<evidence type="ECO:0000259" key="1">
    <source>
        <dbReference type="Pfam" id="PF00483"/>
    </source>
</evidence>
<dbReference type="CDD" id="cd02509">
    <property type="entry name" value="GDP-M1P_Guanylyltransferase"/>
    <property type="match status" value="1"/>
</dbReference>
<accession>A0A255ELT0</accession>
<dbReference type="EMBL" id="NMVJ01000001">
    <property type="protein sequence ID" value="OYN92170.1"/>
    <property type="molecule type" value="Genomic_DNA"/>
</dbReference>
<dbReference type="OrthoDB" id="9806359at2"/>
<evidence type="ECO:0000313" key="3">
    <source>
        <dbReference type="EMBL" id="OYN92170.1"/>
    </source>
</evidence>
<dbReference type="PANTHER" id="PTHR46390:SF1">
    <property type="entry name" value="MANNOSE-1-PHOSPHATE GUANYLYLTRANSFERASE"/>
    <property type="match status" value="1"/>
</dbReference>
<proteinExistence type="predicted"/>
<dbReference type="InterPro" id="IPR051161">
    <property type="entry name" value="Mannose-6P_isomerase_type2"/>
</dbReference>
<dbReference type="SUPFAM" id="SSF53448">
    <property type="entry name" value="Nucleotide-diphospho-sugar transferases"/>
    <property type="match status" value="1"/>
</dbReference>
<dbReference type="InterPro" id="IPR049577">
    <property type="entry name" value="GMPP_N"/>
</dbReference>
<protein>
    <submittedName>
        <fullName evidence="3">Mannose-1-phosphate guanylyltransferase</fullName>
    </submittedName>
</protein>
<dbReference type="InterPro" id="IPR005835">
    <property type="entry name" value="NTP_transferase_dom"/>
</dbReference>